<evidence type="ECO:0000256" key="10">
    <source>
        <dbReference type="SAM" id="SignalP"/>
    </source>
</evidence>
<dbReference type="Pfam" id="PF07686">
    <property type="entry name" value="V-set"/>
    <property type="match status" value="1"/>
</dbReference>
<dbReference type="GO" id="GO:0005540">
    <property type="term" value="F:hyaluronic acid binding"/>
    <property type="evidence" value="ECO:0007669"/>
    <property type="project" value="UniProtKB-KW"/>
</dbReference>
<dbReference type="InterPro" id="IPR013783">
    <property type="entry name" value="Ig-like_fold"/>
</dbReference>
<dbReference type="InterPro" id="IPR007110">
    <property type="entry name" value="Ig-like_dom"/>
</dbReference>
<dbReference type="GO" id="GO:0010001">
    <property type="term" value="P:glial cell differentiation"/>
    <property type="evidence" value="ECO:0007669"/>
    <property type="project" value="TreeGrafter"/>
</dbReference>
<dbReference type="InterPro" id="IPR016187">
    <property type="entry name" value="CTDL_fold"/>
</dbReference>
<dbReference type="AlphaFoldDB" id="A0A3Q1INJ0"/>
<keyword evidence="14" id="KW-1185">Reference proteome</keyword>
<evidence type="ECO:0000259" key="12">
    <source>
        <dbReference type="PROSITE" id="PS50963"/>
    </source>
</evidence>
<dbReference type="OrthoDB" id="5359219at2759"/>
<dbReference type="Proteomes" id="UP000265040">
    <property type="component" value="Chromosome 9"/>
</dbReference>
<dbReference type="GO" id="GO:0001501">
    <property type="term" value="P:skeletal system development"/>
    <property type="evidence" value="ECO:0007669"/>
    <property type="project" value="TreeGrafter"/>
</dbReference>
<organism evidence="13 14">
    <name type="scientific">Anabas testudineus</name>
    <name type="common">Climbing perch</name>
    <name type="synonym">Anthias testudineus</name>
    <dbReference type="NCBI Taxonomy" id="64144"/>
    <lineage>
        <taxon>Eukaryota</taxon>
        <taxon>Metazoa</taxon>
        <taxon>Chordata</taxon>
        <taxon>Craniata</taxon>
        <taxon>Vertebrata</taxon>
        <taxon>Euteleostomi</taxon>
        <taxon>Actinopterygii</taxon>
        <taxon>Neopterygii</taxon>
        <taxon>Teleostei</taxon>
        <taxon>Neoteleostei</taxon>
        <taxon>Acanthomorphata</taxon>
        <taxon>Anabantaria</taxon>
        <taxon>Anabantiformes</taxon>
        <taxon>Anabantoidei</taxon>
        <taxon>Anabantidae</taxon>
        <taxon>Anabas</taxon>
    </lineage>
</organism>
<dbReference type="PROSITE" id="PS50835">
    <property type="entry name" value="IG_LIKE"/>
    <property type="match status" value="1"/>
</dbReference>
<sequence length="344" mass="38047">MMSLLCITMISLILAGSAHSQVTSAPSRLSALVYADPGVNITLPCMLPSKDTVHFGDVGIRIKWTKVKDNEALNEDVLLSMGLIKKTYGRFEGRAFLVTEDSEDASITITDVSPADSGKYRCEIINGIEDTTQEIKLEVQGDLGVVFPYSPELGRYKLNFDAAQQACAEQGASVASYDQLFQAFQNGLDWCNAGWLDDGTVQYPITKPRHPCGGDIKQPGVRNYGHRDKQTGLYDVFCFAPPLNGQFYWLDQPHSLTYDEAVQACLDDDAEIAKVGQIYAAWKFDGFDRCDAGWLADGSVRYPISRPRKNCSPTEAAVRFVAFPDKNQKSYGVYCYKPEQPGAR</sequence>
<keyword evidence="2" id="KW-0964">Secreted</keyword>
<feature type="disulfide bond" evidence="9">
    <location>
        <begin position="191"/>
        <end position="212"/>
    </location>
</feature>
<evidence type="ECO:0000256" key="3">
    <source>
        <dbReference type="ARBA" id="ARBA00022530"/>
    </source>
</evidence>
<dbReference type="GO" id="GO:0072534">
    <property type="term" value="C:perineuronal net"/>
    <property type="evidence" value="ECO:0007669"/>
    <property type="project" value="TreeGrafter"/>
</dbReference>
<dbReference type="PROSITE" id="PS50963">
    <property type="entry name" value="LINK_2"/>
    <property type="match status" value="2"/>
</dbReference>
<dbReference type="InterPro" id="IPR013106">
    <property type="entry name" value="Ig_V-set"/>
</dbReference>
<dbReference type="InterPro" id="IPR050691">
    <property type="entry name" value="Hyaluronan_bind_Proteoglycan"/>
</dbReference>
<evidence type="ECO:0000313" key="13">
    <source>
        <dbReference type="Ensembl" id="ENSATEP00000005716.2"/>
    </source>
</evidence>
<dbReference type="InterPro" id="IPR000538">
    <property type="entry name" value="Link_dom"/>
</dbReference>
<dbReference type="GO" id="GO:0002052">
    <property type="term" value="P:positive regulation of neuroblast proliferation"/>
    <property type="evidence" value="ECO:0007669"/>
    <property type="project" value="TreeGrafter"/>
</dbReference>
<dbReference type="SMART" id="SM00409">
    <property type="entry name" value="IG"/>
    <property type="match status" value="1"/>
</dbReference>
<dbReference type="Ensembl" id="ENSATET00000005814.3">
    <property type="protein sequence ID" value="ENSATEP00000005716.2"/>
    <property type="gene ID" value="ENSATEG00000004006.3"/>
</dbReference>
<protein>
    <submittedName>
        <fullName evidence="13">Uncharacterized protein</fullName>
    </submittedName>
</protein>
<dbReference type="FunFam" id="3.10.100.10:FF:000002">
    <property type="entry name" value="Hyaluronan proteoglycan link protein 1"/>
    <property type="match status" value="1"/>
</dbReference>
<feature type="domain" description="Link" evidence="12">
    <location>
        <begin position="245"/>
        <end position="337"/>
    </location>
</feature>
<dbReference type="GeneTree" id="ENSGT00940000166906"/>
<evidence type="ECO:0000313" key="14">
    <source>
        <dbReference type="Proteomes" id="UP000265040"/>
    </source>
</evidence>
<name>A0A3Q1INJ0_ANATE</name>
<dbReference type="GeneID" id="113149983"/>
<keyword evidence="6" id="KW-0373">Hyaluronic acid</keyword>
<dbReference type="InterPro" id="IPR036179">
    <property type="entry name" value="Ig-like_dom_sf"/>
</dbReference>
<evidence type="ECO:0000256" key="5">
    <source>
        <dbReference type="ARBA" id="ARBA00023157"/>
    </source>
</evidence>
<dbReference type="Gene3D" id="3.10.100.10">
    <property type="entry name" value="Mannose-Binding Protein A, subunit A"/>
    <property type="match status" value="2"/>
</dbReference>
<feature type="domain" description="Link" evidence="12">
    <location>
        <begin position="145"/>
        <end position="240"/>
    </location>
</feature>
<comment type="caution">
    <text evidence="9">Lacks conserved residue(s) required for the propagation of feature annotation.</text>
</comment>
<dbReference type="GO" id="GO:0005615">
    <property type="term" value="C:extracellular space"/>
    <property type="evidence" value="ECO:0007669"/>
    <property type="project" value="TreeGrafter"/>
</dbReference>
<dbReference type="PANTHER" id="PTHR22804:SF58">
    <property type="entry name" value="HYALURONAN AND PROTEOGLYCAN LINK PROTEIN 1 ISOFORM 1 PRECURSOR"/>
    <property type="match status" value="1"/>
</dbReference>
<comment type="similarity">
    <text evidence="8">Belongs to the HAPLN family.</text>
</comment>
<feature type="chain" id="PRO_5030522272" evidence="10">
    <location>
        <begin position="21"/>
        <end position="344"/>
    </location>
</feature>
<evidence type="ECO:0000256" key="7">
    <source>
        <dbReference type="ARBA" id="ARBA00023319"/>
    </source>
</evidence>
<dbReference type="FunFam" id="3.10.100.10:FF:000001">
    <property type="entry name" value="Hyaluronan proteoglycan link protein 1"/>
    <property type="match status" value="1"/>
</dbReference>
<reference evidence="13" key="2">
    <citation type="submission" date="2025-08" db="UniProtKB">
        <authorList>
            <consortium name="Ensembl"/>
        </authorList>
    </citation>
    <scope>IDENTIFICATION</scope>
</reference>
<dbReference type="PROSITE" id="PS01241">
    <property type="entry name" value="LINK_1"/>
    <property type="match status" value="2"/>
</dbReference>
<dbReference type="InParanoid" id="A0A3Q1INJ0"/>
<evidence type="ECO:0000256" key="2">
    <source>
        <dbReference type="ARBA" id="ARBA00022525"/>
    </source>
</evidence>
<dbReference type="GO" id="GO:0007155">
    <property type="term" value="P:cell adhesion"/>
    <property type="evidence" value="ECO:0007669"/>
    <property type="project" value="InterPro"/>
</dbReference>
<dbReference type="PANTHER" id="PTHR22804">
    <property type="entry name" value="AGGRECAN/VERSICAN PROTEOGLYCAN"/>
    <property type="match status" value="1"/>
</dbReference>
<dbReference type="SUPFAM" id="SSF56436">
    <property type="entry name" value="C-type lectin-like"/>
    <property type="match status" value="2"/>
</dbReference>
<dbReference type="SUPFAM" id="SSF48726">
    <property type="entry name" value="Immunoglobulin"/>
    <property type="match status" value="1"/>
</dbReference>
<evidence type="ECO:0000256" key="8">
    <source>
        <dbReference type="ARBA" id="ARBA00038272"/>
    </source>
</evidence>
<comment type="subcellular location">
    <subcellularLocation>
        <location evidence="1">Secreted</location>
        <location evidence="1">Extracellular space</location>
        <location evidence="1">Extracellular matrix</location>
    </subcellularLocation>
</comment>
<dbReference type="GO" id="GO:0007417">
    <property type="term" value="P:central nervous system development"/>
    <property type="evidence" value="ECO:0007669"/>
    <property type="project" value="TreeGrafter"/>
</dbReference>
<feature type="signal peptide" evidence="10">
    <location>
        <begin position="1"/>
        <end position="20"/>
    </location>
</feature>
<dbReference type="InterPro" id="IPR016186">
    <property type="entry name" value="C-type_lectin-like/link_sf"/>
</dbReference>
<feature type="domain" description="Ig-like" evidence="11">
    <location>
        <begin position="26"/>
        <end position="138"/>
    </location>
</feature>
<reference evidence="13" key="1">
    <citation type="submission" date="2021-04" db="EMBL/GenBank/DDBJ databases">
        <authorList>
            <consortium name="Wellcome Sanger Institute Data Sharing"/>
        </authorList>
    </citation>
    <scope>NUCLEOTIDE SEQUENCE [LARGE SCALE GENOMIC DNA]</scope>
</reference>
<keyword evidence="3" id="KW-0272">Extracellular matrix</keyword>
<proteinExistence type="inferred from homology"/>
<dbReference type="PRINTS" id="PR01265">
    <property type="entry name" value="LINKMODULE"/>
</dbReference>
<keyword evidence="5 9" id="KW-1015">Disulfide bond</keyword>
<evidence type="ECO:0000259" key="11">
    <source>
        <dbReference type="PROSITE" id="PS50835"/>
    </source>
</evidence>
<dbReference type="Gene3D" id="2.60.40.10">
    <property type="entry name" value="Immunoglobulins"/>
    <property type="match status" value="1"/>
</dbReference>
<keyword evidence="10" id="KW-0732">Signal</keyword>
<evidence type="ECO:0000256" key="6">
    <source>
        <dbReference type="ARBA" id="ARBA00023290"/>
    </source>
</evidence>
<feature type="disulfide bond" evidence="9">
    <location>
        <begin position="290"/>
        <end position="311"/>
    </location>
</feature>
<dbReference type="SMART" id="SM00445">
    <property type="entry name" value="LINK"/>
    <property type="match status" value="2"/>
</dbReference>
<dbReference type="CDD" id="cd03519">
    <property type="entry name" value="Link_domain_HAPLN_module_2"/>
    <property type="match status" value="1"/>
</dbReference>
<dbReference type="RefSeq" id="XP_026198125.1">
    <property type="nucleotide sequence ID" value="XM_026342340.1"/>
</dbReference>
<keyword evidence="4" id="KW-0677">Repeat</keyword>
<evidence type="ECO:0000256" key="1">
    <source>
        <dbReference type="ARBA" id="ARBA00004498"/>
    </source>
</evidence>
<reference evidence="13" key="3">
    <citation type="submission" date="2025-09" db="UniProtKB">
        <authorList>
            <consortium name="Ensembl"/>
        </authorList>
    </citation>
    <scope>IDENTIFICATION</scope>
</reference>
<keyword evidence="7" id="KW-0393">Immunoglobulin domain</keyword>
<evidence type="ECO:0000256" key="9">
    <source>
        <dbReference type="PROSITE-ProRule" id="PRU00323"/>
    </source>
</evidence>
<dbReference type="InterPro" id="IPR003599">
    <property type="entry name" value="Ig_sub"/>
</dbReference>
<accession>A0A3Q1INJ0</accession>
<dbReference type="STRING" id="64144.ENSATEP00000005716"/>
<evidence type="ECO:0000256" key="4">
    <source>
        <dbReference type="ARBA" id="ARBA00022737"/>
    </source>
</evidence>
<dbReference type="GO" id="GO:0045202">
    <property type="term" value="C:synapse"/>
    <property type="evidence" value="ECO:0007669"/>
    <property type="project" value="TreeGrafter"/>
</dbReference>
<dbReference type="Pfam" id="PF00193">
    <property type="entry name" value="Xlink"/>
    <property type="match status" value="2"/>
</dbReference>